<sequence length="330" mass="36125">MQINGAAFHSSLHLDEKDLLPESSLCPICGAEICPDQIQGKSFSLQDDPRVLLRKCGSCHAASASRMPTQEALNRYYCSYYESALSSSAGNVTFEDSRRFARHLTNTILRFSPVGHISILDFGGGDGSLSCAMALELVEHGVDSVKVTVVDYGTELIASPDSRIVLRSLSSLDGSTGDEPNGDSHGEFNGEFNIIIASAVLEHIPDAGKTLHRLLDLLSPGGFFYARTPVVLPLMKLCALMGIKWDFTFPAHLHDLGQNFWESVFTGDNKKGRFRVIKSKPSIVETTFRGHFLRTLAACVLKTPWYLLGSRYQLVGGWEILVRKNGSAPS</sequence>
<comment type="caution">
    <text evidence="1">The sequence shown here is derived from an EMBL/GenBank/DDBJ whole genome shotgun (WGS) entry which is preliminary data.</text>
</comment>
<evidence type="ECO:0008006" key="3">
    <source>
        <dbReference type="Google" id="ProtNLM"/>
    </source>
</evidence>
<dbReference type="Gene3D" id="3.40.50.150">
    <property type="entry name" value="Vaccinia Virus protein VP39"/>
    <property type="match status" value="1"/>
</dbReference>
<name>A0A2N1PIW4_9BACT</name>
<dbReference type="EMBL" id="PGXC01000054">
    <property type="protein sequence ID" value="PKK88281.1"/>
    <property type="molecule type" value="Genomic_DNA"/>
</dbReference>
<proteinExistence type="predicted"/>
<dbReference type="SUPFAM" id="SSF53335">
    <property type="entry name" value="S-adenosyl-L-methionine-dependent methyltransferases"/>
    <property type="match status" value="1"/>
</dbReference>
<evidence type="ECO:0000313" key="1">
    <source>
        <dbReference type="EMBL" id="PKK88281.1"/>
    </source>
</evidence>
<reference evidence="1 2" key="1">
    <citation type="journal article" date="2017" name="ISME J.">
        <title>Potential for microbial H2 and metal transformations associated with novel bacteria and archaea in deep terrestrial subsurface sediments.</title>
        <authorList>
            <person name="Hernsdorf A.W."/>
            <person name="Amano Y."/>
            <person name="Miyakawa K."/>
            <person name="Ise K."/>
            <person name="Suzuki Y."/>
            <person name="Anantharaman K."/>
            <person name="Probst A."/>
            <person name="Burstein D."/>
            <person name="Thomas B.C."/>
            <person name="Banfield J.F."/>
        </authorList>
    </citation>
    <scope>NUCLEOTIDE SEQUENCE [LARGE SCALE GENOMIC DNA]</scope>
    <source>
        <strain evidence="1">HGW-Wallbacteria-1</strain>
    </source>
</reference>
<gene>
    <name evidence="1" type="ORF">CVV64_19485</name>
</gene>
<dbReference type="Pfam" id="PF13489">
    <property type="entry name" value="Methyltransf_23"/>
    <property type="match status" value="1"/>
</dbReference>
<evidence type="ECO:0000313" key="2">
    <source>
        <dbReference type="Proteomes" id="UP000233256"/>
    </source>
</evidence>
<dbReference type="InterPro" id="IPR029063">
    <property type="entry name" value="SAM-dependent_MTases_sf"/>
</dbReference>
<dbReference type="AlphaFoldDB" id="A0A2N1PIW4"/>
<accession>A0A2N1PIW4</accession>
<dbReference type="CDD" id="cd02440">
    <property type="entry name" value="AdoMet_MTases"/>
    <property type="match status" value="1"/>
</dbReference>
<organism evidence="1 2">
    <name type="scientific">Candidatus Wallbacteria bacterium HGW-Wallbacteria-1</name>
    <dbReference type="NCBI Taxonomy" id="2013854"/>
    <lineage>
        <taxon>Bacteria</taxon>
        <taxon>Candidatus Walliibacteriota</taxon>
    </lineage>
</organism>
<dbReference type="Proteomes" id="UP000233256">
    <property type="component" value="Unassembled WGS sequence"/>
</dbReference>
<protein>
    <recommendedName>
        <fullName evidence="3">Class I SAM-dependent methyltransferase</fullName>
    </recommendedName>
</protein>